<sequence>MTGPFVFDVTAIRESAQRIEYALDEVPDSGYTTCTDSGSSLVSETLKLFIDEFTKKLKSEKRNAKRIAEAMEGCADDFDKTESEQVHQVLRFLAILVSR</sequence>
<evidence type="ECO:0000313" key="2">
    <source>
        <dbReference type="Proteomes" id="UP000269438"/>
    </source>
</evidence>
<dbReference type="Proteomes" id="UP000269438">
    <property type="component" value="Unassembled WGS sequence"/>
</dbReference>
<dbReference type="EMBL" id="RCUY01000014">
    <property type="protein sequence ID" value="RLP79869.1"/>
    <property type="molecule type" value="Genomic_DNA"/>
</dbReference>
<proteinExistence type="predicted"/>
<protein>
    <submittedName>
        <fullName evidence="1">Uncharacterized protein</fullName>
    </submittedName>
</protein>
<accession>A0A3L7AHL3</accession>
<keyword evidence="2" id="KW-1185">Reference proteome</keyword>
<gene>
    <name evidence="1" type="ORF">D9V34_15100</name>
</gene>
<comment type="caution">
    <text evidence="1">The sequence shown here is derived from an EMBL/GenBank/DDBJ whole genome shotgun (WGS) entry which is preliminary data.</text>
</comment>
<dbReference type="RefSeq" id="WP_121689311.1">
    <property type="nucleotide sequence ID" value="NZ_RCUY01000014.1"/>
</dbReference>
<reference evidence="1 2" key="1">
    <citation type="submission" date="2018-10" db="EMBL/GenBank/DDBJ databases">
        <authorList>
            <person name="Li J."/>
        </authorList>
    </citation>
    <scope>NUCLEOTIDE SEQUENCE [LARGE SCALE GENOMIC DNA]</scope>
    <source>
        <strain evidence="1 2">JCM 11654</strain>
    </source>
</reference>
<name>A0A3L7AHL3_9MICO</name>
<organism evidence="1 2">
    <name type="scientific">Mycetocola lacteus</name>
    <dbReference type="NCBI Taxonomy" id="76637"/>
    <lineage>
        <taxon>Bacteria</taxon>
        <taxon>Bacillati</taxon>
        <taxon>Actinomycetota</taxon>
        <taxon>Actinomycetes</taxon>
        <taxon>Micrococcales</taxon>
        <taxon>Microbacteriaceae</taxon>
        <taxon>Mycetocola</taxon>
    </lineage>
</organism>
<evidence type="ECO:0000313" key="1">
    <source>
        <dbReference type="EMBL" id="RLP79869.1"/>
    </source>
</evidence>
<dbReference type="AlphaFoldDB" id="A0A3L7AHL3"/>